<dbReference type="AlphaFoldDB" id="A0A8S3ZCV4"/>
<organism evidence="2 3">
    <name type="scientific">Candidula unifasciata</name>
    <dbReference type="NCBI Taxonomy" id="100452"/>
    <lineage>
        <taxon>Eukaryota</taxon>
        <taxon>Metazoa</taxon>
        <taxon>Spiralia</taxon>
        <taxon>Lophotrochozoa</taxon>
        <taxon>Mollusca</taxon>
        <taxon>Gastropoda</taxon>
        <taxon>Heterobranchia</taxon>
        <taxon>Euthyneura</taxon>
        <taxon>Panpulmonata</taxon>
        <taxon>Eupulmonata</taxon>
        <taxon>Stylommatophora</taxon>
        <taxon>Helicina</taxon>
        <taxon>Helicoidea</taxon>
        <taxon>Geomitridae</taxon>
        <taxon>Candidula</taxon>
    </lineage>
</organism>
<comment type="caution">
    <text evidence="2">The sequence shown here is derived from an EMBL/GenBank/DDBJ whole genome shotgun (WGS) entry which is preliminary data.</text>
</comment>
<protein>
    <submittedName>
        <fullName evidence="2">Uncharacterized protein</fullName>
    </submittedName>
</protein>
<feature type="region of interest" description="Disordered" evidence="1">
    <location>
        <begin position="1"/>
        <end position="118"/>
    </location>
</feature>
<feature type="region of interest" description="Disordered" evidence="1">
    <location>
        <begin position="135"/>
        <end position="159"/>
    </location>
</feature>
<gene>
    <name evidence="2" type="ORF">CUNI_LOCUS12741</name>
</gene>
<feature type="compositionally biased region" description="Polar residues" evidence="1">
    <location>
        <begin position="135"/>
        <end position="150"/>
    </location>
</feature>
<evidence type="ECO:0000313" key="2">
    <source>
        <dbReference type="EMBL" id="CAG5127183.1"/>
    </source>
</evidence>
<dbReference type="EMBL" id="CAJHNH020002600">
    <property type="protein sequence ID" value="CAG5127183.1"/>
    <property type="molecule type" value="Genomic_DNA"/>
</dbReference>
<reference evidence="2" key="1">
    <citation type="submission" date="2021-04" db="EMBL/GenBank/DDBJ databases">
        <authorList>
            <consortium name="Molecular Ecology Group"/>
        </authorList>
    </citation>
    <scope>NUCLEOTIDE SEQUENCE</scope>
</reference>
<dbReference type="Proteomes" id="UP000678393">
    <property type="component" value="Unassembled WGS sequence"/>
</dbReference>
<accession>A0A8S3ZCV4</accession>
<evidence type="ECO:0000256" key="1">
    <source>
        <dbReference type="SAM" id="MobiDB-lite"/>
    </source>
</evidence>
<keyword evidence="3" id="KW-1185">Reference proteome</keyword>
<proteinExistence type="predicted"/>
<sequence>MALGGLQESCISPTNDKRPTSKEGSRPDSQPKSPTAMEPAKREVEQPGCDPREPGFSQRSHVPASPAHDEQTVLDWPLSALAGRCIGNPHSTPELHVPPRTPIARLEPHGPPTPVPPLHWQGYQNYHRPTYATWHSQVQESRDQQAQNLCSHGLEHEQQ</sequence>
<feature type="compositionally biased region" description="Basic and acidic residues" evidence="1">
    <location>
        <begin position="39"/>
        <end position="53"/>
    </location>
</feature>
<evidence type="ECO:0000313" key="3">
    <source>
        <dbReference type="Proteomes" id="UP000678393"/>
    </source>
</evidence>
<feature type="compositionally biased region" description="Basic and acidic residues" evidence="1">
    <location>
        <begin position="15"/>
        <end position="26"/>
    </location>
</feature>
<name>A0A8S3ZCV4_9EUPU</name>